<organism evidence="3 4">
    <name type="scientific">Pseudodesulfovibrio nedwellii</name>
    <dbReference type="NCBI Taxonomy" id="2973072"/>
    <lineage>
        <taxon>Bacteria</taxon>
        <taxon>Pseudomonadati</taxon>
        <taxon>Thermodesulfobacteriota</taxon>
        <taxon>Desulfovibrionia</taxon>
        <taxon>Desulfovibrionales</taxon>
        <taxon>Desulfovibrionaceae</taxon>
    </lineage>
</organism>
<gene>
    <name evidence="3" type="ORF">SYK_09230</name>
</gene>
<dbReference type="Proteomes" id="UP001317742">
    <property type="component" value="Chromosome"/>
</dbReference>
<keyword evidence="4" id="KW-1185">Reference proteome</keyword>
<accession>A0ABN6S2M3</accession>
<evidence type="ECO:0000259" key="2">
    <source>
        <dbReference type="PROSITE" id="PS51208"/>
    </source>
</evidence>
<dbReference type="EMBL" id="AP026709">
    <property type="protein sequence ID" value="BDQ36563.1"/>
    <property type="molecule type" value="Genomic_DNA"/>
</dbReference>
<protein>
    <recommendedName>
        <fullName evidence="2">Autotransporter domain-containing protein</fullName>
    </recommendedName>
</protein>
<reference evidence="3 4" key="1">
    <citation type="submission" date="2022-08" db="EMBL/GenBank/DDBJ databases">
        <title>Genome Sequence of the sulphate-reducing bacterium, Pseudodesulfovibrio sp. SYK.</title>
        <authorList>
            <person name="Kondo R."/>
            <person name="Kataoka T."/>
        </authorList>
    </citation>
    <scope>NUCLEOTIDE SEQUENCE [LARGE SCALE GENOMIC DNA]</scope>
    <source>
        <strain evidence="3 4">SYK</strain>
    </source>
</reference>
<evidence type="ECO:0000313" key="3">
    <source>
        <dbReference type="EMBL" id="BDQ36563.1"/>
    </source>
</evidence>
<dbReference type="PROSITE" id="PS51208">
    <property type="entry name" value="AUTOTRANSPORTER"/>
    <property type="match status" value="1"/>
</dbReference>
<dbReference type="Pfam" id="PF03797">
    <property type="entry name" value="Autotransporter"/>
    <property type="match status" value="1"/>
</dbReference>
<keyword evidence="1" id="KW-0732">Signal</keyword>
<proteinExistence type="predicted"/>
<dbReference type="SUPFAM" id="SSF103515">
    <property type="entry name" value="Autotransporter"/>
    <property type="match status" value="1"/>
</dbReference>
<feature type="chain" id="PRO_5045749160" description="Autotransporter domain-containing protein" evidence="1">
    <location>
        <begin position="35"/>
        <end position="692"/>
    </location>
</feature>
<feature type="domain" description="Autotransporter" evidence="2">
    <location>
        <begin position="399"/>
        <end position="691"/>
    </location>
</feature>
<sequence length="692" mass="72411">MRPIYHIIFSPSRLALLILLPMLLALLQCLPAQAVSLTLTEGSNSAISGDGSTVIINRNNNIYASPSSLGSSTLIDSSAEIVGISQDGSHILGKKNSSFFYIYSGTNHQTTTFLTPLIATPDLAGISSDGHAVFGSRLSVGAPNEALIAVSSDNWTTAGGITDYSISYGPTGSMPALNAISNNIAGVRTAVGTMANKPMIWKTPTVGTTLVDTPLSLGSYTSGSARDITDDGSTAVGYVIETYRHAAKWDITTNSLTVLPSGGYHNNLARFVNKNGSVIVGDVCSAISEVAIWTENGNSYTVQTLYDALISKGVQTDPNNYFMTATGLSDDGDLITGQRADSTIFIANLGAGGVITTDQLNQSLATMGQVGSAVSGMGQLSMSRLGNVAGGQGAHFHVTTPGTETAGGGAERGLSSGDEMPGSMDLWVIGSVGSNIELNGDDLGLRGGVGLTWDNGNEWRFGGGLFGDMRDLKTNHGGDQSIRAIGPGVFAVYSPEQTGFEFRLSALWQSVALDLTRGYANGAGSATSSGSTDANVFGLSGRVQWTKNMTDSFDLTPFAEYTWQTTHIDSYSESGGPFPASFESRTETSNSIRAGLRADAALFDKVGTWAWLAWDHRFEDSSAGMGGSTIGLGAFTYPGAKLDQDWADAGVGASWDITERLEATSSLGFAMGCDDETVPDLTATMGLSYQLW</sequence>
<dbReference type="InterPro" id="IPR036709">
    <property type="entry name" value="Autotransporte_beta_dom_sf"/>
</dbReference>
<evidence type="ECO:0000313" key="4">
    <source>
        <dbReference type="Proteomes" id="UP001317742"/>
    </source>
</evidence>
<dbReference type="Gene3D" id="2.40.128.130">
    <property type="entry name" value="Autotransporter beta-domain"/>
    <property type="match status" value="1"/>
</dbReference>
<dbReference type="InterPro" id="IPR005546">
    <property type="entry name" value="Autotransporte_beta"/>
</dbReference>
<feature type="signal peptide" evidence="1">
    <location>
        <begin position="1"/>
        <end position="34"/>
    </location>
</feature>
<name>A0ABN6S2M3_9BACT</name>
<dbReference type="SMART" id="SM00869">
    <property type="entry name" value="Autotransporter"/>
    <property type="match status" value="1"/>
</dbReference>
<evidence type="ECO:0000256" key="1">
    <source>
        <dbReference type="SAM" id="SignalP"/>
    </source>
</evidence>